<dbReference type="STRING" id="463040.CAL15_01820"/>
<reference evidence="3 4" key="1">
    <citation type="submission" date="2017-05" db="EMBL/GenBank/DDBJ databases">
        <title>Complete and WGS of Bordetella genogroups.</title>
        <authorList>
            <person name="Spilker T."/>
            <person name="LiPuma J."/>
        </authorList>
    </citation>
    <scope>NUCLEOTIDE SEQUENCE [LARGE SCALE GENOMIC DNA]</scope>
    <source>
        <strain evidence="3 4">AU7206</strain>
    </source>
</reference>
<dbReference type="InterPro" id="IPR044922">
    <property type="entry name" value="DUF2063_N_sf"/>
</dbReference>
<evidence type="ECO:0000313" key="3">
    <source>
        <dbReference type="EMBL" id="ARP93232.1"/>
    </source>
</evidence>
<dbReference type="Gene3D" id="1.10.150.690">
    <property type="entry name" value="DUF2063"/>
    <property type="match status" value="1"/>
</dbReference>
<name>A0A1W6Z7J2_9BORD</name>
<evidence type="ECO:0000256" key="1">
    <source>
        <dbReference type="SAM" id="MobiDB-lite"/>
    </source>
</evidence>
<feature type="region of interest" description="Disordered" evidence="1">
    <location>
        <begin position="262"/>
        <end position="281"/>
    </location>
</feature>
<gene>
    <name evidence="3" type="ORF">CAL15_01820</name>
</gene>
<dbReference type="Pfam" id="PF09836">
    <property type="entry name" value="DUF2063"/>
    <property type="match status" value="1"/>
</dbReference>
<feature type="domain" description="Putative DNA-binding" evidence="2">
    <location>
        <begin position="7"/>
        <end position="94"/>
    </location>
</feature>
<dbReference type="AlphaFoldDB" id="A0A1W6Z7J2"/>
<proteinExistence type="predicted"/>
<dbReference type="OrthoDB" id="4146344at2"/>
<dbReference type="EMBL" id="CP021111">
    <property type="protein sequence ID" value="ARP93232.1"/>
    <property type="molecule type" value="Genomic_DNA"/>
</dbReference>
<evidence type="ECO:0000313" key="4">
    <source>
        <dbReference type="Proteomes" id="UP000194161"/>
    </source>
</evidence>
<keyword evidence="4" id="KW-1185">Reference proteome</keyword>
<dbReference type="RefSeq" id="WP_086077068.1">
    <property type="nucleotide sequence ID" value="NZ_CP021111.1"/>
</dbReference>
<dbReference type="KEGG" id="bgm:CAL15_01820"/>
<sequence>MGSLADYQHDFVRALLHPGDEPVSMAALTAQPGFAVYRNTVIKGCVDALQANFPSVARLVGDDWFRAAAAIHVRIEPPTTAALLDYGAGFADFLEGFEPARELPYLPGVARLDRLWTQSHCAADLPPLSGQALAGMSGETLGGLVVRPHPAARWAWHAELPVYAIWQANRSASPMTDELRWQGDGVLMTRQDGVVGGQAAGPGACAFLDACAAGLALATAAEHAVGAEPALDIARLLAGLIESGALGSIDLSCTPGDGPVNSRLSHDEYRHFHHPKLTQRA</sequence>
<accession>A0A1W6Z7J2</accession>
<dbReference type="InterPro" id="IPR018640">
    <property type="entry name" value="DUF2063"/>
</dbReference>
<protein>
    <recommendedName>
        <fullName evidence="2">Putative DNA-binding domain-containing protein</fullName>
    </recommendedName>
</protein>
<dbReference type="Proteomes" id="UP000194161">
    <property type="component" value="Chromosome"/>
</dbReference>
<feature type="compositionally biased region" description="Basic residues" evidence="1">
    <location>
        <begin position="271"/>
        <end position="281"/>
    </location>
</feature>
<organism evidence="3 4">
    <name type="scientific">Bordetella genomosp. 13</name>
    <dbReference type="NCBI Taxonomy" id="463040"/>
    <lineage>
        <taxon>Bacteria</taxon>
        <taxon>Pseudomonadati</taxon>
        <taxon>Pseudomonadota</taxon>
        <taxon>Betaproteobacteria</taxon>
        <taxon>Burkholderiales</taxon>
        <taxon>Alcaligenaceae</taxon>
        <taxon>Bordetella</taxon>
    </lineage>
</organism>
<evidence type="ECO:0000259" key="2">
    <source>
        <dbReference type="Pfam" id="PF09836"/>
    </source>
</evidence>